<organism evidence="2 3">
    <name type="scientific">Brevibacillus laterosporus</name>
    <name type="common">Bacillus laterosporus</name>
    <dbReference type="NCBI Taxonomy" id="1465"/>
    <lineage>
        <taxon>Bacteria</taxon>
        <taxon>Bacillati</taxon>
        <taxon>Bacillota</taxon>
        <taxon>Bacilli</taxon>
        <taxon>Bacillales</taxon>
        <taxon>Paenibacillaceae</taxon>
        <taxon>Brevibacillus</taxon>
    </lineage>
</organism>
<sequence length="98" mass="11508">MLYIFLLTFLYKSEKLWTTLTDPHSPKQEGNCRYVCNSGLQCLLIQENDHIHKLYHPGYPRGICFTDEYILLGVSQPRTLVTDKNASINRYRFDQIPL</sequence>
<name>A0A518V6B9_BRELA</name>
<reference evidence="2 3" key="1">
    <citation type="submission" date="2018-11" db="EMBL/GenBank/DDBJ databases">
        <title>Phylogenetic determinants of toxin gene distribution in genomes of Brevibacillus laterosporus.</title>
        <authorList>
            <person name="Glare T.R."/>
            <person name="Durrant A."/>
            <person name="Berry C."/>
            <person name="Palma L."/>
            <person name="Ormskirk M."/>
            <person name="Cox M.O."/>
        </authorList>
    </citation>
    <scope>NUCLEOTIDE SEQUENCE [LARGE SCALE GENOMIC DNA]</scope>
    <source>
        <strain evidence="2 3">1821L</strain>
    </source>
</reference>
<dbReference type="OrthoDB" id="238183at2"/>
<dbReference type="EMBL" id="CP033464">
    <property type="protein sequence ID" value="QDX92540.1"/>
    <property type="molecule type" value="Genomic_DNA"/>
</dbReference>
<accession>A0A518V6B9</accession>
<dbReference type="AlphaFoldDB" id="A0A518V6B9"/>
<evidence type="ECO:0000313" key="2">
    <source>
        <dbReference type="EMBL" id="QDX92540.1"/>
    </source>
</evidence>
<evidence type="ECO:0000313" key="3">
    <source>
        <dbReference type="Proteomes" id="UP000319432"/>
    </source>
</evidence>
<dbReference type="Proteomes" id="UP000319432">
    <property type="component" value="Chromosome"/>
</dbReference>
<gene>
    <name evidence="2" type="ORF">EEL30_09515</name>
</gene>
<dbReference type="InterPro" id="IPR017481">
    <property type="entry name" value="CHP03032"/>
</dbReference>
<evidence type="ECO:0000259" key="1">
    <source>
        <dbReference type="Pfam" id="PF16261"/>
    </source>
</evidence>
<feature type="domain" description="Conserved hypothetical protein CHP03032" evidence="1">
    <location>
        <begin position="13"/>
        <end position="82"/>
    </location>
</feature>
<proteinExistence type="predicted"/>
<keyword evidence="3" id="KW-1185">Reference proteome</keyword>
<dbReference type="Pfam" id="PF16261">
    <property type="entry name" value="DUF4915"/>
    <property type="match status" value="1"/>
</dbReference>
<protein>
    <submittedName>
        <fullName evidence="2">DUF4915 domain-containing protein</fullName>
    </submittedName>
</protein>